<keyword evidence="7" id="KW-0276">Fatty acid metabolism</keyword>
<dbReference type="PROSITE" id="PS00606">
    <property type="entry name" value="KS3_1"/>
    <property type="match status" value="1"/>
</dbReference>
<keyword evidence="8" id="KW-0443">Lipid metabolism</keyword>
<dbReference type="FunFam" id="3.40.47.10:FF:000018">
    <property type="entry name" value="3-oxoacyl-[acyl-carrier-protein] synthase 2"/>
    <property type="match status" value="1"/>
</dbReference>
<dbReference type="GO" id="GO:0005829">
    <property type="term" value="C:cytosol"/>
    <property type="evidence" value="ECO:0007669"/>
    <property type="project" value="TreeGrafter"/>
</dbReference>
<evidence type="ECO:0000256" key="13">
    <source>
        <dbReference type="RuleBase" id="RU003694"/>
    </source>
</evidence>
<comment type="caution">
    <text evidence="15">The sequence shown here is derived from an EMBL/GenBank/DDBJ whole genome shotgun (WGS) entry which is preliminary data.</text>
</comment>
<dbReference type="SUPFAM" id="SSF53901">
    <property type="entry name" value="Thiolase-like"/>
    <property type="match status" value="2"/>
</dbReference>
<dbReference type="GO" id="GO:0006633">
    <property type="term" value="P:fatty acid biosynthetic process"/>
    <property type="evidence" value="ECO:0007669"/>
    <property type="project" value="UniProtKB-UniRule"/>
</dbReference>
<keyword evidence="6 11" id="KW-0808">Transferase</keyword>
<reference evidence="15" key="2">
    <citation type="journal article" date="2021" name="PeerJ">
        <title>Extensive microbial diversity within the chicken gut microbiome revealed by metagenomics and culture.</title>
        <authorList>
            <person name="Gilroy R."/>
            <person name="Ravi A."/>
            <person name="Getino M."/>
            <person name="Pursley I."/>
            <person name="Horton D.L."/>
            <person name="Alikhan N.F."/>
            <person name="Baker D."/>
            <person name="Gharbi K."/>
            <person name="Hall N."/>
            <person name="Watson M."/>
            <person name="Adriaenssens E.M."/>
            <person name="Foster-Nyarko E."/>
            <person name="Jarju S."/>
            <person name="Secka A."/>
            <person name="Antonio M."/>
            <person name="Oren A."/>
            <person name="Chaudhuri R.R."/>
            <person name="La Ragione R."/>
            <person name="Hildebrand F."/>
            <person name="Pallen M.J."/>
        </authorList>
    </citation>
    <scope>NUCLEOTIDE SEQUENCE</scope>
    <source>
        <strain evidence="15">B3-1481</strain>
    </source>
</reference>
<accession>A0A9D9NNC9</accession>
<evidence type="ECO:0000256" key="8">
    <source>
        <dbReference type="ARBA" id="ARBA00023098"/>
    </source>
</evidence>
<gene>
    <name evidence="15" type="primary">fabF</name>
    <name evidence="15" type="ORF">IAB76_01800</name>
</gene>
<dbReference type="InterPro" id="IPR000794">
    <property type="entry name" value="Beta-ketoacyl_synthase"/>
</dbReference>
<dbReference type="Proteomes" id="UP000823769">
    <property type="component" value="Unassembled WGS sequence"/>
</dbReference>
<keyword evidence="5 11" id="KW-0444">Lipid biosynthesis</keyword>
<evidence type="ECO:0000313" key="16">
    <source>
        <dbReference type="Proteomes" id="UP000823769"/>
    </source>
</evidence>
<evidence type="ECO:0000256" key="5">
    <source>
        <dbReference type="ARBA" id="ARBA00022516"/>
    </source>
</evidence>
<dbReference type="NCBIfam" id="NF005589">
    <property type="entry name" value="PRK07314.1"/>
    <property type="match status" value="1"/>
</dbReference>
<evidence type="ECO:0000256" key="2">
    <source>
        <dbReference type="ARBA" id="ARBA00008467"/>
    </source>
</evidence>
<evidence type="ECO:0000256" key="1">
    <source>
        <dbReference type="ARBA" id="ARBA00005194"/>
    </source>
</evidence>
<dbReference type="PIRSF" id="PIRSF000447">
    <property type="entry name" value="KAS_II"/>
    <property type="match status" value="1"/>
</dbReference>
<dbReference type="Gene3D" id="3.40.47.10">
    <property type="match status" value="1"/>
</dbReference>
<comment type="pathway">
    <text evidence="1 11">Lipid metabolism; fatty acid biosynthesis.</text>
</comment>
<feature type="domain" description="Ketosynthase family 3 (KS3)" evidence="14">
    <location>
        <begin position="2"/>
        <end position="416"/>
    </location>
</feature>
<dbReference type="SMART" id="SM00825">
    <property type="entry name" value="PKS_KS"/>
    <property type="match status" value="1"/>
</dbReference>
<evidence type="ECO:0000259" key="14">
    <source>
        <dbReference type="PROSITE" id="PS52004"/>
    </source>
</evidence>
<dbReference type="Pfam" id="PF02801">
    <property type="entry name" value="Ketoacyl-synt_C"/>
    <property type="match status" value="1"/>
</dbReference>
<dbReference type="EC" id="2.3.1.179" evidence="3 11"/>
<dbReference type="GO" id="GO:0004315">
    <property type="term" value="F:3-oxoacyl-[acyl-carrier-protein] synthase activity"/>
    <property type="evidence" value="ECO:0007669"/>
    <property type="project" value="UniProtKB-UniRule"/>
</dbReference>
<dbReference type="EMBL" id="JADILW010000026">
    <property type="protein sequence ID" value="MBO8479836.1"/>
    <property type="molecule type" value="Genomic_DNA"/>
</dbReference>
<evidence type="ECO:0000256" key="10">
    <source>
        <dbReference type="ARBA" id="ARBA00023315"/>
    </source>
</evidence>
<evidence type="ECO:0000256" key="4">
    <source>
        <dbReference type="ARBA" id="ARBA00014657"/>
    </source>
</evidence>
<comment type="catalytic activity">
    <reaction evidence="11">
        <text>a fatty acyl-[ACP] + malonyl-[ACP] + H(+) = a 3-oxoacyl-[ACP] + holo-[ACP] + CO2</text>
        <dbReference type="Rhea" id="RHEA:22836"/>
        <dbReference type="Rhea" id="RHEA-COMP:9623"/>
        <dbReference type="Rhea" id="RHEA-COMP:9685"/>
        <dbReference type="Rhea" id="RHEA-COMP:9916"/>
        <dbReference type="Rhea" id="RHEA-COMP:14125"/>
        <dbReference type="ChEBI" id="CHEBI:15378"/>
        <dbReference type="ChEBI" id="CHEBI:16526"/>
        <dbReference type="ChEBI" id="CHEBI:64479"/>
        <dbReference type="ChEBI" id="CHEBI:78449"/>
        <dbReference type="ChEBI" id="CHEBI:78776"/>
        <dbReference type="ChEBI" id="CHEBI:138651"/>
    </reaction>
</comment>
<reference evidence="15" key="1">
    <citation type="submission" date="2020-10" db="EMBL/GenBank/DDBJ databases">
        <authorList>
            <person name="Gilroy R."/>
        </authorList>
    </citation>
    <scope>NUCLEOTIDE SEQUENCE</scope>
    <source>
        <strain evidence="15">B3-1481</strain>
    </source>
</reference>
<dbReference type="InterPro" id="IPR014031">
    <property type="entry name" value="Ketoacyl_synth_C"/>
</dbReference>
<dbReference type="PANTHER" id="PTHR11712:SF336">
    <property type="entry name" value="3-OXOACYL-[ACYL-CARRIER-PROTEIN] SYNTHASE, MITOCHONDRIAL"/>
    <property type="match status" value="1"/>
</dbReference>
<name>A0A9D9NNC9_9BACT</name>
<keyword evidence="10 11" id="KW-0012">Acyltransferase</keyword>
<evidence type="ECO:0000256" key="9">
    <source>
        <dbReference type="ARBA" id="ARBA00023160"/>
    </source>
</evidence>
<comment type="catalytic activity">
    <reaction evidence="11">
        <text>(9Z)-hexadecenoyl-[ACP] + malonyl-[ACP] + H(+) = 3-oxo-(11Z)-octadecenoyl-[ACP] + holo-[ACP] + CO2</text>
        <dbReference type="Rhea" id="RHEA:55040"/>
        <dbReference type="Rhea" id="RHEA-COMP:9623"/>
        <dbReference type="Rhea" id="RHEA-COMP:9685"/>
        <dbReference type="Rhea" id="RHEA-COMP:10800"/>
        <dbReference type="Rhea" id="RHEA-COMP:14074"/>
        <dbReference type="ChEBI" id="CHEBI:15378"/>
        <dbReference type="ChEBI" id="CHEBI:16526"/>
        <dbReference type="ChEBI" id="CHEBI:64479"/>
        <dbReference type="ChEBI" id="CHEBI:78449"/>
        <dbReference type="ChEBI" id="CHEBI:83989"/>
        <dbReference type="ChEBI" id="CHEBI:138538"/>
        <dbReference type="EC" id="2.3.1.179"/>
    </reaction>
</comment>
<dbReference type="AlphaFoldDB" id="A0A9D9NNC9"/>
<evidence type="ECO:0000256" key="7">
    <source>
        <dbReference type="ARBA" id="ARBA00022832"/>
    </source>
</evidence>
<dbReference type="NCBIfam" id="TIGR03150">
    <property type="entry name" value="fabF"/>
    <property type="match status" value="1"/>
</dbReference>
<evidence type="ECO:0000256" key="6">
    <source>
        <dbReference type="ARBA" id="ARBA00022679"/>
    </source>
</evidence>
<sequence length="419" mass="44089">MQHRVVITGMGVISPVGNDVRTFWDSLVRGVCGIAPITDFPTDGLPVRIAGMVRNFNGEEYGMDKAFLRKQDKFVQYGMAAAVQAMAQSGLRTAGDDANIDPFRLGVYVGSGVGGFETQYRETAKMIEDPTGRWVSPLMVPTIISNMAAGQIAIRFGAEGPCIDVVTACATSTNALGEAFRAIRHGYADAVIAGGCEHMTTPLGIAGFANAKALSRAEDPNYASLPFSADRKGFVMGDGAAVLVLEELEHALARGAEIYGEMVGYGNTCDAYHSTAPRPDGTTQSRSIADALREAGYDPAKDTLYINAHGTGTKLNDSAETLACKLALGDAAYRAHVTSIKSMTGHMFGAAGAAEAIATVMSLSEGVVTPTINLTVPDPECDLDYTPCEAVKAGLTLGISNSFGFGGHNACVAFRRYRA</sequence>
<evidence type="ECO:0000313" key="15">
    <source>
        <dbReference type="EMBL" id="MBO8479836.1"/>
    </source>
</evidence>
<dbReference type="Pfam" id="PF00109">
    <property type="entry name" value="ketoacyl-synt"/>
    <property type="match status" value="1"/>
</dbReference>
<proteinExistence type="inferred from homology"/>
<dbReference type="InterPro" id="IPR020841">
    <property type="entry name" value="PKS_Beta-ketoAc_synthase_dom"/>
</dbReference>
<dbReference type="InterPro" id="IPR016039">
    <property type="entry name" value="Thiolase-like"/>
</dbReference>
<evidence type="ECO:0000256" key="11">
    <source>
        <dbReference type="PIRNR" id="PIRNR000447"/>
    </source>
</evidence>
<feature type="active site" description="For beta-ketoacyl synthase activity" evidence="12">
    <location>
        <position position="169"/>
    </location>
</feature>
<protein>
    <recommendedName>
        <fullName evidence="4 11">3-oxoacyl-[acyl-carrier-protein] synthase 2</fullName>
        <ecNumber evidence="3 11">2.3.1.179</ecNumber>
    </recommendedName>
</protein>
<organism evidence="15 16">
    <name type="scientific">Candidatus Cryptobacteroides avistercoris</name>
    <dbReference type="NCBI Taxonomy" id="2840758"/>
    <lineage>
        <taxon>Bacteria</taxon>
        <taxon>Pseudomonadati</taxon>
        <taxon>Bacteroidota</taxon>
        <taxon>Bacteroidia</taxon>
        <taxon>Bacteroidales</taxon>
        <taxon>Candidatus Cryptobacteroides</taxon>
    </lineage>
</organism>
<dbReference type="PANTHER" id="PTHR11712">
    <property type="entry name" value="POLYKETIDE SYNTHASE-RELATED"/>
    <property type="match status" value="1"/>
</dbReference>
<keyword evidence="9 11" id="KW-0275">Fatty acid biosynthesis</keyword>
<dbReference type="InterPro" id="IPR017568">
    <property type="entry name" value="3-oxoacyl-ACP_synth-2"/>
</dbReference>
<evidence type="ECO:0000256" key="3">
    <source>
        <dbReference type="ARBA" id="ARBA00012356"/>
    </source>
</evidence>
<dbReference type="PROSITE" id="PS52004">
    <property type="entry name" value="KS3_2"/>
    <property type="match status" value="1"/>
</dbReference>
<evidence type="ECO:0000256" key="12">
    <source>
        <dbReference type="PIRSR" id="PIRSR000447-1"/>
    </source>
</evidence>
<dbReference type="InterPro" id="IPR014030">
    <property type="entry name" value="Ketoacyl_synth_N"/>
</dbReference>
<dbReference type="InterPro" id="IPR018201">
    <property type="entry name" value="Ketoacyl_synth_AS"/>
</dbReference>
<dbReference type="CDD" id="cd00834">
    <property type="entry name" value="KAS_I_II"/>
    <property type="match status" value="1"/>
</dbReference>
<comment type="function">
    <text evidence="11">Involved in the type II fatty acid elongation cycle. Catalyzes the elongation of a wide range of acyl-ACP by the addition of two carbons from malonyl-ACP to an acyl acceptor. Can efficiently catalyze the conversion of palmitoleoyl-ACP (cis-hexadec-9-enoyl-ACP) to cis-vaccenoyl-ACP (cis-octadec-11-enoyl-ACP), an essential step in the thermal regulation of fatty acid composition.</text>
</comment>
<comment type="similarity">
    <text evidence="2 11 13">Belongs to the thiolase-like superfamily. Beta-ketoacyl-ACP synthases family.</text>
</comment>